<feature type="compositionally biased region" description="Low complexity" evidence="1">
    <location>
        <begin position="1231"/>
        <end position="1240"/>
    </location>
</feature>
<dbReference type="STRING" id="1121485.GCA_000426485_00257"/>
<dbReference type="OrthoDB" id="9757976at2"/>
<organism evidence="4 5">
    <name type="scientific">Dysgonomonas capnocytophagoides</name>
    <dbReference type="NCBI Taxonomy" id="45254"/>
    <lineage>
        <taxon>Bacteria</taxon>
        <taxon>Pseudomonadati</taxon>
        <taxon>Bacteroidota</taxon>
        <taxon>Bacteroidia</taxon>
        <taxon>Bacteroidales</taxon>
        <taxon>Dysgonomonadaceae</taxon>
        <taxon>Dysgonomonas</taxon>
    </lineage>
</organism>
<keyword evidence="5" id="KW-1185">Reference proteome</keyword>
<dbReference type="EMBL" id="SOML01000001">
    <property type="protein sequence ID" value="TFD99048.1"/>
    <property type="molecule type" value="Genomic_DNA"/>
</dbReference>
<dbReference type="RefSeq" id="WP_134435430.1">
    <property type="nucleotide sequence ID" value="NZ_SOML01000001.1"/>
</dbReference>
<feature type="signal peptide" evidence="2">
    <location>
        <begin position="1"/>
        <end position="21"/>
    </location>
</feature>
<dbReference type="PANTHER" id="PTHR44119:SF4">
    <property type="entry name" value="AEROBIC COBALTOCHELATASE SUBUNIT COBN"/>
    <property type="match status" value="1"/>
</dbReference>
<name>A0A4Y8LAI0_9BACT</name>
<feature type="region of interest" description="Disordered" evidence="1">
    <location>
        <begin position="1231"/>
        <end position="1251"/>
    </location>
</feature>
<dbReference type="Pfam" id="PF02514">
    <property type="entry name" value="CobN-Mg_chel"/>
    <property type="match status" value="1"/>
</dbReference>
<dbReference type="Proteomes" id="UP000297861">
    <property type="component" value="Unassembled WGS sequence"/>
</dbReference>
<dbReference type="InterPro" id="IPR003672">
    <property type="entry name" value="CobN/Mg_chltase"/>
</dbReference>
<feature type="domain" description="CobN/magnesium chelatase" evidence="3">
    <location>
        <begin position="731"/>
        <end position="1178"/>
    </location>
</feature>
<dbReference type="CDD" id="cd10150">
    <property type="entry name" value="CobN_like"/>
    <property type="match status" value="1"/>
</dbReference>
<evidence type="ECO:0000313" key="4">
    <source>
        <dbReference type="EMBL" id="TFD99048.1"/>
    </source>
</evidence>
<evidence type="ECO:0000256" key="2">
    <source>
        <dbReference type="SAM" id="SignalP"/>
    </source>
</evidence>
<feature type="chain" id="PRO_5021273146" evidence="2">
    <location>
        <begin position="22"/>
        <end position="1271"/>
    </location>
</feature>
<evidence type="ECO:0000259" key="3">
    <source>
        <dbReference type="Pfam" id="PF02514"/>
    </source>
</evidence>
<reference evidence="4 5" key="1">
    <citation type="submission" date="2019-03" db="EMBL/GenBank/DDBJ databases">
        <title>San Antonio Military Medical Center submission to MRSN (WRAIR), pending publication.</title>
        <authorList>
            <person name="Blyth D.M."/>
            <person name="Mccarthy S.L."/>
            <person name="Schall S.E."/>
            <person name="Stam J.A."/>
            <person name="Ong A.C."/>
            <person name="Mcgann P.T."/>
        </authorList>
    </citation>
    <scope>NUCLEOTIDE SEQUENCE [LARGE SCALE GENOMIC DNA]</scope>
    <source>
        <strain evidence="4 5">MRSN571793</strain>
    </source>
</reference>
<proteinExistence type="predicted"/>
<protein>
    <submittedName>
        <fullName evidence="4">Cobaltochelatase subunit CobN</fullName>
    </submittedName>
</protein>
<sequence>MKIKRLVFFILLLSLSSILQSQTKVSFLVDDGFGASVNRSMHLLKKTYPDIAKKCQFQEFIYSNYHESDLDFFENSDLIFIALHNNGYIFKAKAQLLSALNRGAKVYALNMSHEYDSELQSWGVRFDEWTLAAFKNGGENNIMNIVLQKLNKDFGFDCSYGDIELTPFSGIYNYKNKRLHTNIGSFISERHDLKESQPWIGLVVGRSDLTKAQYLYMDAFIQNIENEGFNVLPVFTSQQPGSQQDEALKRYFTPSDTIPQVSTIFNLGCWFNIRPAQERAVLEELGIPVINGIILDTNQKDWEESLIGINIYNRSNLVAIPELVGYINPSVAVVFDDVSHNVKIKNAVDHQMKTILGRIRNIYNLQSKPNKDKHIALIYYSYPPGKENIGASYLNVLPNSLVSMLKRLQHEGYDTGSNPIDSATVFNKVMDAGRNIGSWAPAEVDKLVKTGEPVLVPMDVYKKWYNNMSSKIRAEMEHKWGRPEDSQLMTWTDKYGQTYFVLPMIKYGNIVLTPQPPRGWEDNAKSLYHDPLVPPPHQYLAYYLYLKFGLKADAVAHIGTHGTHEWLPGKEAGLNRDDYPEALIMDIPNIYPYIVDNVGEGLQAKRRGQAVMIDHMTPPFDKASLNPELRDVKNSISKYYDQKSKSPIASRIIYDDLVSKIDSLGILKDLSIDSITDQNLEIIDDYIKEIEEKQTPFGLHTFGVSPPEKYIESTTDAIMSMKKDISGDERNEFRQEVKNNLIKSGEEELNSFIDALNGKYIRSGTGNDPIRNPSSLPTGKNFYAFDPRLIPSRATYSFGEKLAEELIVKYRSDNKGEYPSKVTINLWTVECIRNEGTMEAQAFSLLGVRPVYNSSDQVVDLELIPKEELKRPRVDVVFAPSGLYRDIFPELMALLDKAVSLARTADEDNNFVRQHILESEDKLKKMGVADDSLAQRIASVRLFTSPSGSYGTGVSGTVQASGTWDDEKDVAEIYFNRMGHLYGQGFWGTKVEDEYTYLPKDFSKNVFKNALSGTKVALHSRSSNMYALLDNDDMFQYLGATAMAIRTLDGKSPTVMLTNMIDPAAPNQETLEKFLGRELKTRYLNPKWVDEMVNEGYAGARFINKMVFNLWGWEATMPESVSDNDWNQIYETYIEDKYKLNIKQRFKDSGNLYAYQSMLSRMIETVRKGYWQADEQTINKMLTQFNETIKDVGLACNLNVCNNEKLIDYISGKINDMPSMSAEEKSRYKSALQKLKSSSKGGNDIDKGKSESDLNISIKSTFKDLNKKMGK</sequence>
<dbReference type="PANTHER" id="PTHR44119">
    <property type="entry name" value="MAGNESIUM-CHELATASE SUBUNIT CHLH, CHLOROPLASTIC"/>
    <property type="match status" value="1"/>
</dbReference>
<dbReference type="AlphaFoldDB" id="A0A4Y8LAI0"/>
<evidence type="ECO:0000313" key="5">
    <source>
        <dbReference type="Proteomes" id="UP000297861"/>
    </source>
</evidence>
<gene>
    <name evidence="4" type="ORF">E2605_02900</name>
</gene>
<evidence type="ECO:0000256" key="1">
    <source>
        <dbReference type="SAM" id="MobiDB-lite"/>
    </source>
</evidence>
<accession>A0A4Y8LAI0</accession>
<comment type="caution">
    <text evidence="4">The sequence shown here is derived from an EMBL/GenBank/DDBJ whole genome shotgun (WGS) entry which is preliminary data.</text>
</comment>
<keyword evidence="2" id="KW-0732">Signal</keyword>